<comment type="cofactor">
    <cofactor evidence="1">
        <name>Mg(2+)</name>
        <dbReference type="ChEBI" id="CHEBI:18420"/>
    </cofactor>
</comment>
<dbReference type="AlphaFoldDB" id="A0A561VUS6"/>
<dbReference type="GO" id="GO:0044281">
    <property type="term" value="P:small molecule metabolic process"/>
    <property type="evidence" value="ECO:0007669"/>
    <property type="project" value="UniProtKB-ARBA"/>
</dbReference>
<dbReference type="PANTHER" id="PTHR46470:SF4">
    <property type="entry name" value="5-AMINO-6-(5-PHOSPHO-D-RIBITYLAMINO)URACIL PHOSPHATASE YIGB"/>
    <property type="match status" value="1"/>
</dbReference>
<dbReference type="InterPro" id="IPR023214">
    <property type="entry name" value="HAD_sf"/>
</dbReference>
<comment type="caution">
    <text evidence="4">The sequence shown here is derived from an EMBL/GenBank/DDBJ whole genome shotgun (WGS) entry which is preliminary data.</text>
</comment>
<accession>A0A561VUS6</accession>
<dbReference type="Gene3D" id="3.40.50.1000">
    <property type="entry name" value="HAD superfamily/HAD-like"/>
    <property type="match status" value="1"/>
</dbReference>
<evidence type="ECO:0000313" key="4">
    <source>
        <dbReference type="EMBL" id="TWG15367.1"/>
    </source>
</evidence>
<dbReference type="InterPro" id="IPR036412">
    <property type="entry name" value="HAD-like_sf"/>
</dbReference>
<evidence type="ECO:0000256" key="3">
    <source>
        <dbReference type="ARBA" id="ARBA00022842"/>
    </source>
</evidence>
<keyword evidence="5" id="KW-1185">Reference proteome</keyword>
<protein>
    <submittedName>
        <fullName evidence="4">Putative hydrolase of the HAD superfamily</fullName>
    </submittedName>
</protein>
<dbReference type="Proteomes" id="UP000317685">
    <property type="component" value="Unassembled WGS sequence"/>
</dbReference>
<gene>
    <name evidence="4" type="ORF">FHU34_11682</name>
</gene>
<dbReference type="PANTHER" id="PTHR46470">
    <property type="entry name" value="N-ACYLNEURAMINATE-9-PHOSPHATASE"/>
    <property type="match status" value="1"/>
</dbReference>
<dbReference type="Pfam" id="PF00702">
    <property type="entry name" value="Hydrolase"/>
    <property type="match status" value="1"/>
</dbReference>
<keyword evidence="2 4" id="KW-0378">Hydrolase</keyword>
<dbReference type="Gene3D" id="1.20.120.1600">
    <property type="match status" value="1"/>
</dbReference>
<keyword evidence="3" id="KW-0460">Magnesium</keyword>
<dbReference type="SFLD" id="SFLDG01129">
    <property type="entry name" value="C1.5:_HAD__Beta-PGM__Phosphata"/>
    <property type="match status" value="1"/>
</dbReference>
<reference evidence="4 5" key="1">
    <citation type="submission" date="2019-06" db="EMBL/GenBank/DDBJ databases">
        <title>Sequencing the genomes of 1000 actinobacteria strains.</title>
        <authorList>
            <person name="Klenk H.-P."/>
        </authorList>
    </citation>
    <scope>NUCLEOTIDE SEQUENCE [LARGE SCALE GENOMIC DNA]</scope>
    <source>
        <strain evidence="4 5">DSM 45885</strain>
    </source>
</reference>
<name>A0A561VUS6_9ACTN</name>
<dbReference type="InterPro" id="IPR051400">
    <property type="entry name" value="HAD-like_hydrolase"/>
</dbReference>
<dbReference type="EMBL" id="VIWZ01000001">
    <property type="protein sequence ID" value="TWG15367.1"/>
    <property type="molecule type" value="Genomic_DNA"/>
</dbReference>
<dbReference type="NCBIfam" id="TIGR01549">
    <property type="entry name" value="HAD-SF-IA-v1"/>
    <property type="match status" value="1"/>
</dbReference>
<organism evidence="4 5">
    <name type="scientific">Micromonospora taraxaci</name>
    <dbReference type="NCBI Taxonomy" id="1316803"/>
    <lineage>
        <taxon>Bacteria</taxon>
        <taxon>Bacillati</taxon>
        <taxon>Actinomycetota</taxon>
        <taxon>Actinomycetes</taxon>
        <taxon>Micromonosporales</taxon>
        <taxon>Micromonosporaceae</taxon>
        <taxon>Micromonospora</taxon>
    </lineage>
</organism>
<evidence type="ECO:0000313" key="5">
    <source>
        <dbReference type="Proteomes" id="UP000317685"/>
    </source>
</evidence>
<proteinExistence type="predicted"/>
<dbReference type="SFLD" id="SFLDS00003">
    <property type="entry name" value="Haloacid_Dehalogenase"/>
    <property type="match status" value="1"/>
</dbReference>
<dbReference type="GO" id="GO:0016787">
    <property type="term" value="F:hydrolase activity"/>
    <property type="evidence" value="ECO:0007669"/>
    <property type="project" value="UniProtKB-KW"/>
</dbReference>
<sequence>MSGACRPALVRVLALSVGETVGVVLTTVVFDADETLLDLRPAVTGGLIAVLDEMRRRTPAAAEVTLDELESDWGAVFGELAAAPVMEIRRAALARSLARAELGDHLDEFAALFFARRFALTRPFPDVPAALATLRESYTLGFATNGNSRAERCGLVGEFAFEVYAHENGLPKKPAPEFYAAVVSAAGVPAEQIVYVGDSWEHDVVAPRRAGLRSVWLNRAGLPRPLGHTPDAEVSTVADLSAALALFAEAEIRRHNGRSGGVNLLGAV</sequence>
<dbReference type="InterPro" id="IPR006439">
    <property type="entry name" value="HAD-SF_hydro_IA"/>
</dbReference>
<dbReference type="SUPFAM" id="SSF56784">
    <property type="entry name" value="HAD-like"/>
    <property type="match status" value="1"/>
</dbReference>
<evidence type="ECO:0000256" key="1">
    <source>
        <dbReference type="ARBA" id="ARBA00001946"/>
    </source>
</evidence>
<evidence type="ECO:0000256" key="2">
    <source>
        <dbReference type="ARBA" id="ARBA00022801"/>
    </source>
</evidence>